<comment type="caution">
    <text evidence="1">The sequence shown here is derived from an EMBL/GenBank/DDBJ whole genome shotgun (WGS) entry which is preliminary data.</text>
</comment>
<dbReference type="AlphaFoldDB" id="A0A1F5ZQB8"/>
<dbReference type="Proteomes" id="UP000177383">
    <property type="component" value="Unassembled WGS sequence"/>
</dbReference>
<gene>
    <name evidence="1" type="ORF">A2773_05540</name>
</gene>
<protein>
    <submittedName>
        <fullName evidence="1">Uncharacterized protein</fullName>
    </submittedName>
</protein>
<reference evidence="1 2" key="1">
    <citation type="journal article" date="2016" name="Nat. Commun.">
        <title>Thousands of microbial genomes shed light on interconnected biogeochemical processes in an aquifer system.</title>
        <authorList>
            <person name="Anantharaman K."/>
            <person name="Brown C.T."/>
            <person name="Hug L.A."/>
            <person name="Sharon I."/>
            <person name="Castelle C.J."/>
            <person name="Probst A.J."/>
            <person name="Thomas B.C."/>
            <person name="Singh A."/>
            <person name="Wilkins M.J."/>
            <person name="Karaoz U."/>
            <person name="Brodie E.L."/>
            <person name="Williams K.H."/>
            <person name="Hubbard S.S."/>
            <person name="Banfield J.F."/>
        </authorList>
    </citation>
    <scope>NUCLEOTIDE SEQUENCE [LARGE SCALE GENOMIC DNA]</scope>
</reference>
<sequence>MALIDLAQYDILDLILASKWSEEEQMEIVKVYTEAFSVALSDAIGSELKEGDQAEMDKLMQDPTVTWEMIMKFYTDRIPQLEEKIVYLAMSFKKAYVLDVYKSKLEEYKTAQNNDGLAAWEQIFKDGLADNWNEVVRLLKIVETMPSSPTPAATISQ</sequence>
<accession>A0A1F5ZQB8</accession>
<proteinExistence type="predicted"/>
<organism evidence="1 2">
    <name type="scientific">Candidatus Gottesmanbacteria bacterium RIFCSPHIGHO2_01_FULL_39_10</name>
    <dbReference type="NCBI Taxonomy" id="1798375"/>
    <lineage>
        <taxon>Bacteria</taxon>
        <taxon>Candidatus Gottesmaniibacteriota</taxon>
    </lineage>
</organism>
<evidence type="ECO:0000313" key="2">
    <source>
        <dbReference type="Proteomes" id="UP000177383"/>
    </source>
</evidence>
<dbReference type="EMBL" id="MFJE01000015">
    <property type="protein sequence ID" value="OGG14514.1"/>
    <property type="molecule type" value="Genomic_DNA"/>
</dbReference>
<dbReference type="STRING" id="1798375.A2773_05540"/>
<evidence type="ECO:0000313" key="1">
    <source>
        <dbReference type="EMBL" id="OGG14514.1"/>
    </source>
</evidence>
<name>A0A1F5ZQB8_9BACT</name>